<keyword evidence="4" id="KW-0560">Oxidoreductase</keyword>
<dbReference type="InterPro" id="IPR051914">
    <property type="entry name" value="FAD-linked_OxidoTrans_Type4"/>
</dbReference>
<dbReference type="Proteomes" id="UP000051166">
    <property type="component" value="Unassembled WGS sequence"/>
</dbReference>
<dbReference type="InterPro" id="IPR036318">
    <property type="entry name" value="FAD-bd_PCMH-like_sf"/>
</dbReference>
<dbReference type="GO" id="GO:0016491">
    <property type="term" value="F:oxidoreductase activity"/>
    <property type="evidence" value="ECO:0007669"/>
    <property type="project" value="UniProtKB-KW"/>
</dbReference>
<evidence type="ECO:0000313" key="7">
    <source>
        <dbReference type="Proteomes" id="UP000051166"/>
    </source>
</evidence>
<dbReference type="PANTHER" id="PTHR42934">
    <property type="entry name" value="GLYCOLATE OXIDASE SUBUNIT GLCD"/>
    <property type="match status" value="1"/>
</dbReference>
<dbReference type="InterPro" id="IPR016164">
    <property type="entry name" value="FAD-linked_Oxase-like_C"/>
</dbReference>
<organism evidence="6 7">
    <name type="scientific">Liquorilactobacillus satsumensis DSM 16230 = JCM 12392</name>
    <dbReference type="NCBI Taxonomy" id="1423801"/>
    <lineage>
        <taxon>Bacteria</taxon>
        <taxon>Bacillati</taxon>
        <taxon>Bacillota</taxon>
        <taxon>Bacilli</taxon>
        <taxon>Lactobacillales</taxon>
        <taxon>Lactobacillaceae</taxon>
        <taxon>Liquorilactobacillus</taxon>
    </lineage>
</organism>
<sequence>MNLSLRRQTLAVTTNHQKEAKKMATEIEKLVLPDGKLETELTIRKEYGQNKYTQEIIDGNTPAAVVRVKSIADVQAVLRYANERRIAVTAFGAGTSIVNGSAGQNEGIVLDLSGLNEIIEINIPDQYAIVQAGVLNGVLDAQVRQQGYFFAPDPGSKPISSVGGNIATDAGGMSSLKYGTTKQSVIGLKVVLADGSLVEMGSRCFKDNVGYDLTDLFVGSEGTLGIIVEATVRILPLPFGTPTTGLATFASMKELSVAVEKISASGLAPSLMEALNSTSIEALDRLEQTDLGKGNAAALLIFQLDVTPQGAVEALKKILHENNALHVSVTTEKDYAQKIIKIRQDYYQAEAAYGRLIVEDVAVPLSKLPALAEFVDQLTFQTPVKAFLGGHAGDGNFHPNIAIPRELNVIPADVKAAIKKIFAYVQSIGGTISAEHGIGDLKDEWVLPQLGQQLVTLQKKVKHTFDPNNILNPGRKV</sequence>
<accession>A0A0R1V6I2</accession>
<dbReference type="EMBL" id="AZFQ01000034">
    <property type="protein sequence ID" value="KRL99000.1"/>
    <property type="molecule type" value="Genomic_DNA"/>
</dbReference>
<gene>
    <name evidence="6" type="ORF">FD50_GL000268</name>
</gene>
<dbReference type="GO" id="GO:0071949">
    <property type="term" value="F:FAD binding"/>
    <property type="evidence" value="ECO:0007669"/>
    <property type="project" value="InterPro"/>
</dbReference>
<keyword evidence="3" id="KW-0274">FAD</keyword>
<evidence type="ECO:0000259" key="5">
    <source>
        <dbReference type="PROSITE" id="PS51387"/>
    </source>
</evidence>
<dbReference type="STRING" id="1423801.FD50_GL000268"/>
<dbReference type="InterPro" id="IPR016171">
    <property type="entry name" value="Vanillyl_alc_oxidase_C-sub2"/>
</dbReference>
<evidence type="ECO:0000313" key="6">
    <source>
        <dbReference type="EMBL" id="KRL99000.1"/>
    </source>
</evidence>
<dbReference type="PATRIC" id="fig|1423801.4.peg.274"/>
<dbReference type="Pfam" id="PF02913">
    <property type="entry name" value="FAD-oxidase_C"/>
    <property type="match status" value="1"/>
</dbReference>
<evidence type="ECO:0000256" key="4">
    <source>
        <dbReference type="ARBA" id="ARBA00023002"/>
    </source>
</evidence>
<dbReference type="InterPro" id="IPR016169">
    <property type="entry name" value="FAD-bd_PCMH_sub2"/>
</dbReference>
<dbReference type="SUPFAM" id="SSF56176">
    <property type="entry name" value="FAD-binding/transporter-associated domain-like"/>
    <property type="match status" value="1"/>
</dbReference>
<comment type="cofactor">
    <cofactor evidence="1">
        <name>FAD</name>
        <dbReference type="ChEBI" id="CHEBI:57692"/>
    </cofactor>
</comment>
<dbReference type="Pfam" id="PF01565">
    <property type="entry name" value="FAD_binding_4"/>
    <property type="match status" value="1"/>
</dbReference>
<dbReference type="Gene3D" id="3.30.70.2740">
    <property type="match status" value="1"/>
</dbReference>
<protein>
    <submittedName>
        <fullName evidence="6">FAD FMN-containing dehydrogenase</fullName>
    </submittedName>
</protein>
<evidence type="ECO:0000256" key="3">
    <source>
        <dbReference type="ARBA" id="ARBA00022827"/>
    </source>
</evidence>
<dbReference type="Gene3D" id="1.10.45.10">
    <property type="entry name" value="Vanillyl-alcohol Oxidase, Chain A, domain 4"/>
    <property type="match status" value="1"/>
</dbReference>
<dbReference type="Gene3D" id="3.30.465.10">
    <property type="match status" value="1"/>
</dbReference>
<feature type="domain" description="FAD-binding PCMH-type" evidence="5">
    <location>
        <begin position="58"/>
        <end position="237"/>
    </location>
</feature>
<keyword evidence="2" id="KW-0285">Flavoprotein</keyword>
<evidence type="ECO:0000256" key="1">
    <source>
        <dbReference type="ARBA" id="ARBA00001974"/>
    </source>
</evidence>
<dbReference type="InterPro" id="IPR016166">
    <property type="entry name" value="FAD-bd_PCMH"/>
</dbReference>
<evidence type="ECO:0000256" key="2">
    <source>
        <dbReference type="ARBA" id="ARBA00022630"/>
    </source>
</evidence>
<reference evidence="6 7" key="1">
    <citation type="journal article" date="2015" name="Genome Announc.">
        <title>Expanding the biotechnology potential of lactobacilli through comparative genomics of 213 strains and associated genera.</title>
        <authorList>
            <person name="Sun Z."/>
            <person name="Harris H.M."/>
            <person name="McCann A."/>
            <person name="Guo C."/>
            <person name="Argimon S."/>
            <person name="Zhang W."/>
            <person name="Yang X."/>
            <person name="Jeffery I.B."/>
            <person name="Cooney J.C."/>
            <person name="Kagawa T.F."/>
            <person name="Liu W."/>
            <person name="Song Y."/>
            <person name="Salvetti E."/>
            <person name="Wrobel A."/>
            <person name="Rasinkangas P."/>
            <person name="Parkhill J."/>
            <person name="Rea M.C."/>
            <person name="O'Sullivan O."/>
            <person name="Ritari J."/>
            <person name="Douillard F.P."/>
            <person name="Paul Ross R."/>
            <person name="Yang R."/>
            <person name="Briner A.E."/>
            <person name="Felis G.E."/>
            <person name="de Vos W.M."/>
            <person name="Barrangou R."/>
            <person name="Klaenhammer T.R."/>
            <person name="Caufield P.W."/>
            <person name="Cui Y."/>
            <person name="Zhang H."/>
            <person name="O'Toole P.W."/>
        </authorList>
    </citation>
    <scope>NUCLEOTIDE SEQUENCE [LARGE SCALE GENOMIC DNA]</scope>
    <source>
        <strain evidence="6 7">DSM 16230</strain>
    </source>
</reference>
<keyword evidence="7" id="KW-1185">Reference proteome</keyword>
<dbReference type="InterPro" id="IPR006094">
    <property type="entry name" value="Oxid_FAD_bind_N"/>
</dbReference>
<dbReference type="AlphaFoldDB" id="A0A0R1V6I2"/>
<dbReference type="InterPro" id="IPR004113">
    <property type="entry name" value="FAD-bd_oxidored_4_C"/>
</dbReference>
<name>A0A0R1V6I2_9LACO</name>
<proteinExistence type="predicted"/>
<dbReference type="PROSITE" id="PS51387">
    <property type="entry name" value="FAD_PCMH"/>
    <property type="match status" value="1"/>
</dbReference>
<comment type="caution">
    <text evidence="6">The sequence shown here is derived from an EMBL/GenBank/DDBJ whole genome shotgun (WGS) entry which is preliminary data.</text>
</comment>
<dbReference type="SUPFAM" id="SSF55103">
    <property type="entry name" value="FAD-linked oxidases, C-terminal domain"/>
    <property type="match status" value="1"/>
</dbReference>
<dbReference type="PANTHER" id="PTHR42934:SF2">
    <property type="entry name" value="GLYCOLATE OXIDASE SUBUNIT GLCD"/>
    <property type="match status" value="1"/>
</dbReference>